<dbReference type="AlphaFoldDB" id="A0A076LHA7"/>
<dbReference type="KEGG" id="mjh:JH146_0068"/>
<dbReference type="EMBL" id="CP009149">
    <property type="protein sequence ID" value="AIJ04919.1"/>
    <property type="molecule type" value="Genomic_DNA"/>
</dbReference>
<dbReference type="SUPFAM" id="SSF47598">
    <property type="entry name" value="Ribbon-helix-helix"/>
    <property type="match status" value="1"/>
</dbReference>
<evidence type="ECO:0000313" key="3">
    <source>
        <dbReference type="Proteomes" id="UP000028781"/>
    </source>
</evidence>
<dbReference type="GO" id="GO:0006355">
    <property type="term" value="P:regulation of DNA-templated transcription"/>
    <property type="evidence" value="ECO:0007669"/>
    <property type="project" value="InterPro"/>
</dbReference>
<dbReference type="STRING" id="1301915.JH146_0068"/>
<dbReference type="OrthoDB" id="359411at2157"/>
<dbReference type="RefSeq" id="WP_048201135.1">
    <property type="nucleotide sequence ID" value="NZ_CP009149.1"/>
</dbReference>
<gene>
    <name evidence="2" type="ORF">JH146_0068</name>
</gene>
<reference evidence="2 3" key="1">
    <citation type="journal article" date="2015" name="Int. J. Syst. Evol. Microbiol.">
        <title>M ethanocaldococcus bathoardescens sp. nov., a hyperthermophilic methanogen isolated from a volcanically active deep-sea hydrothermal vent.</title>
        <authorList>
            <person name="Stewart L.C."/>
            <person name="Jung J.H."/>
            <person name="Kim Y.T."/>
            <person name="Kwon S.W."/>
            <person name="Park C.S."/>
            <person name="Holden J.F."/>
        </authorList>
    </citation>
    <scope>NUCLEOTIDE SEQUENCE [LARGE SCALE GENOMIC DNA]</scope>
    <source>
        <strain evidence="2 3">JH146</strain>
    </source>
</reference>
<dbReference type="HOGENOM" id="CLU_194986_0_0_2"/>
<keyword evidence="3" id="KW-1185">Reference proteome</keyword>
<dbReference type="GeneID" id="24890659"/>
<dbReference type="InterPro" id="IPR010985">
    <property type="entry name" value="Ribbon_hlx_hlx"/>
</dbReference>
<dbReference type="Proteomes" id="UP000028781">
    <property type="component" value="Chromosome"/>
</dbReference>
<accession>A0A076LHA7</accession>
<sequence length="75" mass="8878">MPEERKYTTVSIPVQLYEKIKKRIEGTGFTSVSDYVTYVLREVLASLEEEEKEEVFTEEEEEKVKERLRALGYLD</sequence>
<organism evidence="2 3">
    <name type="scientific">Methanocaldococcus bathoardescens</name>
    <dbReference type="NCBI Taxonomy" id="1301915"/>
    <lineage>
        <taxon>Archaea</taxon>
        <taxon>Methanobacteriati</taxon>
        <taxon>Methanobacteriota</taxon>
        <taxon>Methanomada group</taxon>
        <taxon>Methanococci</taxon>
        <taxon>Methanococcales</taxon>
        <taxon>Methanocaldococcaceae</taxon>
        <taxon>Methanocaldococcus</taxon>
    </lineage>
</organism>
<keyword evidence="1" id="KW-0175">Coiled coil</keyword>
<protein>
    <recommendedName>
        <fullName evidence="4">CopG family transcriptional regulator</fullName>
    </recommendedName>
</protein>
<feature type="coiled-coil region" evidence="1">
    <location>
        <begin position="40"/>
        <end position="67"/>
    </location>
</feature>
<evidence type="ECO:0008006" key="4">
    <source>
        <dbReference type="Google" id="ProtNLM"/>
    </source>
</evidence>
<name>A0A076LHA7_9EURY</name>
<evidence type="ECO:0000313" key="2">
    <source>
        <dbReference type="EMBL" id="AIJ04919.1"/>
    </source>
</evidence>
<evidence type="ECO:0000256" key="1">
    <source>
        <dbReference type="SAM" id="Coils"/>
    </source>
</evidence>
<proteinExistence type="predicted"/>